<reference evidence="2" key="1">
    <citation type="journal article" date="2015" name="MBio">
        <title>Genome-Resolved Metagenomic Analysis Reveals Roles for Candidate Phyla and Other Microbial Community Members in Biogeochemical Transformations in Oil Reservoirs.</title>
        <authorList>
            <person name="Hu P."/>
            <person name="Tom L."/>
            <person name="Singh A."/>
            <person name="Thomas B.C."/>
            <person name="Baker B.J."/>
            <person name="Piceno Y.M."/>
            <person name="Andersen G.L."/>
            <person name="Banfield J.F."/>
        </authorList>
    </citation>
    <scope>NUCLEOTIDE SEQUENCE [LARGE SCALE GENOMIC DNA]</scope>
</reference>
<evidence type="ECO:0000313" key="1">
    <source>
        <dbReference type="EMBL" id="KUK87478.1"/>
    </source>
</evidence>
<dbReference type="AlphaFoldDB" id="A0A101I3C6"/>
<proteinExistence type="predicted"/>
<dbReference type="PROSITE" id="PS51257">
    <property type="entry name" value="PROKAR_LIPOPROTEIN"/>
    <property type="match status" value="1"/>
</dbReference>
<evidence type="ECO:0000313" key="2">
    <source>
        <dbReference type="Proteomes" id="UP000053467"/>
    </source>
</evidence>
<protein>
    <submittedName>
        <fullName evidence="1">Uncharacterized protein</fullName>
    </submittedName>
</protein>
<dbReference type="Proteomes" id="UP000053467">
    <property type="component" value="Unassembled WGS sequence"/>
</dbReference>
<gene>
    <name evidence="1" type="ORF">XE03_0645</name>
</gene>
<dbReference type="EMBL" id="LGGX01000004">
    <property type="protein sequence ID" value="KUK87478.1"/>
    <property type="molecule type" value="Genomic_DNA"/>
</dbReference>
<comment type="caution">
    <text evidence="1">The sequence shown here is derived from an EMBL/GenBank/DDBJ whole genome shotgun (WGS) entry which is preliminary data.</text>
</comment>
<accession>A0A101I3C6</accession>
<sequence length="226" mass="25851">MKKLYIFLIVILTIFAISCTKQEVKIEGNYKYSVSFLKKVKFKDINNVTLGDTTYTTGEVTLYWDLKKEPKDTNIIIEKAEGADSAYQQPISYQLQKTDNFRDQIANAGKYFYKVSIDKNLINKYSIEIPELTIYSPSTKDTAVSTKNITIYFNKVNGAEKYNVALLNYKNDLVWNIESADTQITYTGKELEAGYVYNLIVSTEIVIDSINKVSLTSESHFLVNKK</sequence>
<organism evidence="1 2">
    <name type="scientific">candidate division TA06 bacterium 34_109</name>
    <dbReference type="NCBI Taxonomy" id="1635277"/>
    <lineage>
        <taxon>Bacteria</taxon>
        <taxon>Bacteria division TA06</taxon>
    </lineage>
</organism>
<name>A0A101I3C6_UNCT6</name>